<dbReference type="STRING" id="1882918.BCY86_05325"/>
<evidence type="ECO:0000259" key="7">
    <source>
        <dbReference type="PROSITE" id="PS50045"/>
    </source>
</evidence>
<dbReference type="SUPFAM" id="SSF46689">
    <property type="entry name" value="Homeodomain-like"/>
    <property type="match status" value="1"/>
</dbReference>
<dbReference type="PANTHER" id="PTHR32071">
    <property type="entry name" value="TRANSCRIPTIONAL REGULATORY PROTEIN"/>
    <property type="match status" value="1"/>
</dbReference>
<dbReference type="Gene3D" id="3.40.50.300">
    <property type="entry name" value="P-loop containing nucleotide triphosphate hydrolases"/>
    <property type="match status" value="1"/>
</dbReference>
<dbReference type="InterPro" id="IPR011006">
    <property type="entry name" value="CheY-like_superfamily"/>
</dbReference>
<dbReference type="Pfam" id="PF00158">
    <property type="entry name" value="Sigma54_activat"/>
    <property type="match status" value="1"/>
</dbReference>
<dbReference type="PROSITE" id="PS00675">
    <property type="entry name" value="SIGMA54_INTERACT_1"/>
    <property type="match status" value="1"/>
</dbReference>
<feature type="modified residue" description="4-aspartylphosphate" evidence="5">
    <location>
        <position position="59"/>
    </location>
</feature>
<evidence type="ECO:0000256" key="2">
    <source>
        <dbReference type="ARBA" id="ARBA00022840"/>
    </source>
</evidence>
<feature type="domain" description="Sigma-54 factor interaction" evidence="7">
    <location>
        <begin position="148"/>
        <end position="377"/>
    </location>
</feature>
<evidence type="ECO:0000256" key="1">
    <source>
        <dbReference type="ARBA" id="ARBA00022741"/>
    </source>
</evidence>
<name>A0A1L6MZA4_9BACT</name>
<feature type="domain" description="Response regulatory" evidence="8">
    <location>
        <begin position="8"/>
        <end position="126"/>
    </location>
</feature>
<dbReference type="SUPFAM" id="SSF52540">
    <property type="entry name" value="P-loop containing nucleoside triphosphate hydrolases"/>
    <property type="match status" value="1"/>
</dbReference>
<dbReference type="CDD" id="cd00009">
    <property type="entry name" value="AAA"/>
    <property type="match status" value="1"/>
</dbReference>
<dbReference type="GO" id="GO:0000160">
    <property type="term" value="P:phosphorelay signal transduction system"/>
    <property type="evidence" value="ECO:0007669"/>
    <property type="project" value="InterPro"/>
</dbReference>
<dbReference type="InterPro" id="IPR002197">
    <property type="entry name" value="HTH_Fis"/>
</dbReference>
<dbReference type="FunFam" id="3.40.50.300:FF:000006">
    <property type="entry name" value="DNA-binding transcriptional regulator NtrC"/>
    <property type="match status" value="1"/>
</dbReference>
<gene>
    <name evidence="9" type="ORF">BCY86_05325</name>
</gene>
<dbReference type="InterPro" id="IPR001789">
    <property type="entry name" value="Sig_transdc_resp-reg_receiver"/>
</dbReference>
<feature type="region of interest" description="Disordered" evidence="6">
    <location>
        <begin position="405"/>
        <end position="426"/>
    </location>
</feature>
<organism evidence="9 10">
    <name type="scientific">Pajaroellobacter abortibovis</name>
    <dbReference type="NCBI Taxonomy" id="1882918"/>
    <lineage>
        <taxon>Bacteria</taxon>
        <taxon>Pseudomonadati</taxon>
        <taxon>Myxococcota</taxon>
        <taxon>Polyangia</taxon>
        <taxon>Polyangiales</taxon>
        <taxon>Polyangiaceae</taxon>
    </lineage>
</organism>
<dbReference type="SUPFAM" id="SSF52172">
    <property type="entry name" value="CheY-like"/>
    <property type="match status" value="1"/>
</dbReference>
<dbReference type="PROSITE" id="PS50110">
    <property type="entry name" value="RESPONSE_REGULATORY"/>
    <property type="match status" value="1"/>
</dbReference>
<evidence type="ECO:0000259" key="8">
    <source>
        <dbReference type="PROSITE" id="PS50110"/>
    </source>
</evidence>
<dbReference type="PROSITE" id="PS50045">
    <property type="entry name" value="SIGMA54_INTERACT_4"/>
    <property type="match status" value="1"/>
</dbReference>
<dbReference type="InterPro" id="IPR025662">
    <property type="entry name" value="Sigma_54_int_dom_ATP-bd_1"/>
</dbReference>
<sequence length="484" mass="54270">MDSPSAKTVLIVDDEKNIRRTLQLILEGEGYHVLTAESSHTALTLLSSPSTSVDVAIFDVKLPDIGGLEVIQRIKKDEATKHIPFLVMSGHATVHDAVVAIKLGASDFIEKPLTRERILVSLHNVLESTRAKNMLKQVSIVEAQRYELLGQSAPMHKLLKDIEKVAPTKASVLITGESGTGKELVSRALHRLSSRAEGPFIRVNCAAIPRELIESELFGHEKGAFTGAQHRKRGLFEQAHRGTLFLDEIGDMDLVAQAKVLRALQSGEILRVGSEQGMHVDVRVLAATNKNLLQEVEKGKFREDLFFRLHVFPIHCPSLRERVEDIPLLAQAFLQAFCRENGTKAKEFHPVVLQALCQRKWPGNVRELKNLVEHMAIVAHDQSIIAELPDSPFFFHQSDLQQESPESLFPQPTEADLPPSSTHLSEPTSAMTLRAFREHAERSYILETLHHCEWNISRASLRLGIERTHLHKKMRQFGIERGKD</sequence>
<dbReference type="GO" id="GO:0005524">
    <property type="term" value="F:ATP binding"/>
    <property type="evidence" value="ECO:0007669"/>
    <property type="project" value="UniProtKB-KW"/>
</dbReference>
<dbReference type="InterPro" id="IPR002078">
    <property type="entry name" value="Sigma_54_int"/>
</dbReference>
<dbReference type="GO" id="GO:0006355">
    <property type="term" value="P:regulation of DNA-templated transcription"/>
    <property type="evidence" value="ECO:0007669"/>
    <property type="project" value="InterPro"/>
</dbReference>
<dbReference type="InterPro" id="IPR027417">
    <property type="entry name" value="P-loop_NTPase"/>
</dbReference>
<dbReference type="Gene3D" id="1.10.8.60">
    <property type="match status" value="1"/>
</dbReference>
<dbReference type="AlphaFoldDB" id="A0A1L6MZA4"/>
<keyword evidence="10" id="KW-1185">Reference proteome</keyword>
<dbReference type="EMBL" id="CP016908">
    <property type="protein sequence ID" value="APS00904.1"/>
    <property type="molecule type" value="Genomic_DNA"/>
</dbReference>
<keyword evidence="4" id="KW-0804">Transcription</keyword>
<dbReference type="SMART" id="SM00448">
    <property type="entry name" value="REC"/>
    <property type="match status" value="1"/>
</dbReference>
<proteinExistence type="predicted"/>
<dbReference type="SMART" id="SM00382">
    <property type="entry name" value="AAA"/>
    <property type="match status" value="1"/>
</dbReference>
<protein>
    <submittedName>
        <fullName evidence="9">Fis family transcriptional regulator</fullName>
    </submittedName>
</protein>
<dbReference type="InterPro" id="IPR058031">
    <property type="entry name" value="AAA_lid_NorR"/>
</dbReference>
<dbReference type="PRINTS" id="PR01590">
    <property type="entry name" value="HTHFIS"/>
</dbReference>
<dbReference type="KEGG" id="pabo:BCY86_05325"/>
<dbReference type="Pfam" id="PF02954">
    <property type="entry name" value="HTH_8"/>
    <property type="match status" value="1"/>
</dbReference>
<dbReference type="PROSITE" id="PS00688">
    <property type="entry name" value="SIGMA54_INTERACT_3"/>
    <property type="match status" value="1"/>
</dbReference>
<dbReference type="Gene3D" id="1.10.10.60">
    <property type="entry name" value="Homeodomain-like"/>
    <property type="match status" value="1"/>
</dbReference>
<dbReference type="Pfam" id="PF25601">
    <property type="entry name" value="AAA_lid_14"/>
    <property type="match status" value="1"/>
</dbReference>
<keyword evidence="5" id="KW-0597">Phosphoprotein</keyword>
<dbReference type="GO" id="GO:0043565">
    <property type="term" value="F:sequence-specific DNA binding"/>
    <property type="evidence" value="ECO:0007669"/>
    <property type="project" value="InterPro"/>
</dbReference>
<dbReference type="InterPro" id="IPR009057">
    <property type="entry name" value="Homeodomain-like_sf"/>
</dbReference>
<dbReference type="Proteomes" id="UP000185544">
    <property type="component" value="Chromosome"/>
</dbReference>
<dbReference type="InterPro" id="IPR003593">
    <property type="entry name" value="AAA+_ATPase"/>
</dbReference>
<evidence type="ECO:0000256" key="4">
    <source>
        <dbReference type="ARBA" id="ARBA00023163"/>
    </source>
</evidence>
<dbReference type="Pfam" id="PF00072">
    <property type="entry name" value="Response_reg"/>
    <property type="match status" value="1"/>
</dbReference>
<keyword evidence="3" id="KW-0805">Transcription regulation</keyword>
<evidence type="ECO:0000313" key="10">
    <source>
        <dbReference type="Proteomes" id="UP000185544"/>
    </source>
</evidence>
<evidence type="ECO:0000256" key="3">
    <source>
        <dbReference type="ARBA" id="ARBA00023015"/>
    </source>
</evidence>
<keyword evidence="2" id="KW-0067">ATP-binding</keyword>
<evidence type="ECO:0000313" key="9">
    <source>
        <dbReference type="EMBL" id="APS00904.1"/>
    </source>
</evidence>
<dbReference type="InterPro" id="IPR025944">
    <property type="entry name" value="Sigma_54_int_dom_CS"/>
</dbReference>
<accession>A0A1L6MZA4</accession>
<dbReference type="Gene3D" id="3.40.50.2300">
    <property type="match status" value="1"/>
</dbReference>
<evidence type="ECO:0000256" key="6">
    <source>
        <dbReference type="SAM" id="MobiDB-lite"/>
    </source>
</evidence>
<evidence type="ECO:0000256" key="5">
    <source>
        <dbReference type="PROSITE-ProRule" id="PRU00169"/>
    </source>
</evidence>
<dbReference type="OrthoDB" id="9763792at2"/>
<reference evidence="9 10" key="1">
    <citation type="submission" date="2016-08" db="EMBL/GenBank/DDBJ databases">
        <title>Identification and validation of antigenic proteins from Pajaroellobacter abortibovis using de-novo genome sequence assembly and reverse vaccinology.</title>
        <authorList>
            <person name="Welly B.T."/>
            <person name="Miller M.R."/>
            <person name="Stott J.L."/>
            <person name="Blanchard M.T."/>
            <person name="Islas-Trejo A.D."/>
            <person name="O'Rourke S.M."/>
            <person name="Young A.E."/>
            <person name="Medrano J.F."/>
            <person name="Van Eenennaam A.L."/>
        </authorList>
    </citation>
    <scope>NUCLEOTIDE SEQUENCE [LARGE SCALE GENOMIC DNA]</scope>
    <source>
        <strain evidence="9 10">BTF92-0548A/99-0131</strain>
    </source>
</reference>
<keyword evidence="1" id="KW-0547">Nucleotide-binding</keyword>